<dbReference type="PANTHER" id="PTHR43267:SF1">
    <property type="entry name" value="TRNA THREONYLCARBAMOYLADENOSINE DEHYDRATASE"/>
    <property type="match status" value="1"/>
</dbReference>
<feature type="domain" description="THIF-type NAD/FAD binding fold" evidence="1">
    <location>
        <begin position="10"/>
        <end position="235"/>
    </location>
</feature>
<dbReference type="EC" id="6.1.-.-" evidence="2"/>
<dbReference type="GO" id="GO:0061503">
    <property type="term" value="F:tRNA threonylcarbamoyladenosine dehydratase"/>
    <property type="evidence" value="ECO:0007669"/>
    <property type="project" value="TreeGrafter"/>
</dbReference>
<evidence type="ECO:0000313" key="2">
    <source>
        <dbReference type="EMBL" id="VBB47280.1"/>
    </source>
</evidence>
<dbReference type="AlphaFoldDB" id="A0A653AGV8"/>
<dbReference type="Pfam" id="PF00899">
    <property type="entry name" value="ThiF"/>
    <property type="match status" value="1"/>
</dbReference>
<dbReference type="InterPro" id="IPR035985">
    <property type="entry name" value="Ubiquitin-activating_enz"/>
</dbReference>
<dbReference type="GO" id="GO:0008641">
    <property type="term" value="F:ubiquitin-like modifier activating enzyme activity"/>
    <property type="evidence" value="ECO:0007669"/>
    <property type="project" value="InterPro"/>
</dbReference>
<proteinExistence type="predicted"/>
<gene>
    <name evidence="2" type="primary">tcdA</name>
    <name evidence="2" type="ORF">TRIP_D420136</name>
</gene>
<dbReference type="SUPFAM" id="SSF69572">
    <property type="entry name" value="Activating enzymes of the ubiquitin-like proteins"/>
    <property type="match status" value="1"/>
</dbReference>
<dbReference type="CDD" id="cd00755">
    <property type="entry name" value="YgdL_like"/>
    <property type="match status" value="1"/>
</dbReference>
<dbReference type="EMBL" id="UPXZ01000037">
    <property type="protein sequence ID" value="VBB47280.1"/>
    <property type="molecule type" value="Genomic_DNA"/>
</dbReference>
<keyword evidence="2" id="KW-0436">Ligase</keyword>
<reference evidence="2" key="1">
    <citation type="submission" date="2018-07" db="EMBL/GenBank/DDBJ databases">
        <authorList>
            <consortium name="Genoscope - CEA"/>
            <person name="William W."/>
        </authorList>
    </citation>
    <scope>NUCLEOTIDE SEQUENCE</scope>
    <source>
        <strain evidence="2">IK1</strain>
    </source>
</reference>
<dbReference type="Gene3D" id="3.40.50.720">
    <property type="entry name" value="NAD(P)-binding Rossmann-like Domain"/>
    <property type="match status" value="1"/>
</dbReference>
<dbReference type="InterPro" id="IPR000594">
    <property type="entry name" value="ThiF_NAD_FAD-bd"/>
</dbReference>
<dbReference type="PANTHER" id="PTHR43267">
    <property type="entry name" value="TRNA THREONYLCARBAMOYLADENOSINE DEHYDRATASE"/>
    <property type="match status" value="1"/>
</dbReference>
<organism evidence="2">
    <name type="scientific">uncultured Paludibacter sp</name>
    <dbReference type="NCBI Taxonomy" id="497635"/>
    <lineage>
        <taxon>Bacteria</taxon>
        <taxon>Pseudomonadati</taxon>
        <taxon>Bacteroidota</taxon>
        <taxon>Bacteroidia</taxon>
        <taxon>Bacteroidales</taxon>
        <taxon>Paludibacteraceae</taxon>
        <taxon>Paludibacter</taxon>
        <taxon>environmental samples</taxon>
    </lineage>
</organism>
<dbReference type="InterPro" id="IPR045886">
    <property type="entry name" value="ThiF/MoeB/HesA"/>
</dbReference>
<name>A0A653AGV8_9BACT</name>
<sequence length="240" mass="26369">MDWTQRTELLIGKEGLEKLKNSSVLIVGLGGVGGMAAEMICRAGVGKMTIIDRDTVSETNINRQIIALHSTVNQLKTEIFVKRLSDINPELELNVISDWLDENNTEQILNDGKFDFVVDAIDTLSPKVFLIKTCVEKGIKVVSSMGSGAKMDTSKVKVADISKTNYCPLAKAVRQRLAKIGIKKGVAVVYSDETAKKESVIETDEKYKKSTTGTISYMPALFGLHIAAYVINQLIENNIE</sequence>
<evidence type="ECO:0000259" key="1">
    <source>
        <dbReference type="Pfam" id="PF00899"/>
    </source>
</evidence>
<protein>
    <submittedName>
        <fullName evidence="2">tRNA threonylcarbamoyladenosine dehydratase</fullName>
        <ecNumber evidence="2">6.1.-.-</ecNumber>
    </submittedName>
</protein>
<dbReference type="GO" id="GO:0061504">
    <property type="term" value="P:cyclic threonylcarbamoyladenosine biosynthetic process"/>
    <property type="evidence" value="ECO:0007669"/>
    <property type="project" value="TreeGrafter"/>
</dbReference>
<accession>A0A653AGV8</accession>